<name>A0A6G4UE01_9ACTN</name>
<accession>A0A6G4UE01</accession>
<keyword evidence="3" id="KW-1185">Reference proteome</keyword>
<reference evidence="2 3" key="1">
    <citation type="submission" date="2020-02" db="EMBL/GenBank/DDBJ databases">
        <title>Whole-genome analyses of novel actinobacteria.</title>
        <authorList>
            <person name="Sahin N."/>
        </authorList>
    </citation>
    <scope>NUCLEOTIDE SEQUENCE [LARGE SCALE GENOMIC DNA]</scope>
    <source>
        <strain evidence="2 3">A7024</strain>
    </source>
</reference>
<dbReference type="Proteomes" id="UP000481583">
    <property type="component" value="Unassembled WGS sequence"/>
</dbReference>
<evidence type="ECO:0000313" key="3">
    <source>
        <dbReference type="Proteomes" id="UP000481583"/>
    </source>
</evidence>
<evidence type="ECO:0000313" key="2">
    <source>
        <dbReference type="EMBL" id="NGN70252.1"/>
    </source>
</evidence>
<dbReference type="EMBL" id="JAAKZV010000450">
    <property type="protein sequence ID" value="NGN70252.1"/>
    <property type="molecule type" value="Genomic_DNA"/>
</dbReference>
<keyword evidence="1" id="KW-1133">Transmembrane helix</keyword>
<feature type="transmembrane region" description="Helical" evidence="1">
    <location>
        <begin position="197"/>
        <end position="218"/>
    </location>
</feature>
<organism evidence="2 3">
    <name type="scientific">Streptomyces coryli</name>
    <dbReference type="NCBI Taxonomy" id="1128680"/>
    <lineage>
        <taxon>Bacteria</taxon>
        <taxon>Bacillati</taxon>
        <taxon>Actinomycetota</taxon>
        <taxon>Actinomycetes</taxon>
        <taxon>Kitasatosporales</taxon>
        <taxon>Streptomycetaceae</taxon>
        <taxon>Streptomyces</taxon>
    </lineage>
</organism>
<dbReference type="AlphaFoldDB" id="A0A6G4UE01"/>
<protein>
    <recommendedName>
        <fullName evidence="4">Membrane-associated oxidoreductase</fullName>
    </recommendedName>
</protein>
<sequence>TALSLRHLHARELDLRTANTPPGELDLRHTVLGVLRDDPAVWPARVRLDGALYEQLETPLTAAERIPWLGRDDDAYHPQPYEQLATAYRGLGHEDEARTVLLAKQRARRHQLPRYARVWGLVQDATVGYGYHPARALGWLLGLMVVGFTVFARWHPRELEEGKSPEYSAVFYTLDLLLPVVSFGQDSAYTSDDALGWFAHLLTAAGWVLATTVAAGAARALNRQ</sequence>
<keyword evidence="1" id="KW-0472">Membrane</keyword>
<evidence type="ECO:0000256" key="1">
    <source>
        <dbReference type="SAM" id="Phobius"/>
    </source>
</evidence>
<evidence type="ECO:0008006" key="4">
    <source>
        <dbReference type="Google" id="ProtNLM"/>
    </source>
</evidence>
<proteinExistence type="predicted"/>
<feature type="transmembrane region" description="Helical" evidence="1">
    <location>
        <begin position="136"/>
        <end position="155"/>
    </location>
</feature>
<feature type="non-terminal residue" evidence="2">
    <location>
        <position position="1"/>
    </location>
</feature>
<keyword evidence="1" id="KW-0812">Transmembrane</keyword>
<gene>
    <name evidence="2" type="ORF">G5C51_41020</name>
</gene>
<comment type="caution">
    <text evidence="2">The sequence shown here is derived from an EMBL/GenBank/DDBJ whole genome shotgun (WGS) entry which is preliminary data.</text>
</comment>